<dbReference type="InterPro" id="IPR003256">
    <property type="entry name" value="Ribosomal_uL24"/>
</dbReference>
<dbReference type="GeneID" id="57012864"/>
<dbReference type="EMBL" id="SOAA01000010">
    <property type="protein sequence ID" value="TDS31636.1"/>
    <property type="molecule type" value="Genomic_DNA"/>
</dbReference>
<dbReference type="GO" id="GO:0019843">
    <property type="term" value="F:rRNA binding"/>
    <property type="evidence" value="ECO:0007669"/>
    <property type="project" value="UniProtKB-UniRule"/>
</dbReference>
<dbReference type="Proteomes" id="UP000324896">
    <property type="component" value="Unassembled WGS sequence"/>
</dbReference>
<keyword evidence="6 10" id="KW-0689">Ribosomal protein</keyword>
<comment type="subunit">
    <text evidence="3 10">Part of the 50S ribosomal subunit.</text>
</comment>
<dbReference type="SMART" id="SM00739">
    <property type="entry name" value="KOW"/>
    <property type="match status" value="1"/>
</dbReference>
<dbReference type="InterPro" id="IPR005824">
    <property type="entry name" value="KOW"/>
</dbReference>
<dbReference type="InterPro" id="IPR005825">
    <property type="entry name" value="Ribosomal_uL24_CS"/>
</dbReference>
<evidence type="ECO:0000313" key="19">
    <source>
        <dbReference type="EMBL" id="TDX43052.1"/>
    </source>
</evidence>
<name>A0A1G6Q6N7_9FIRM</name>
<dbReference type="PANTHER" id="PTHR12903">
    <property type="entry name" value="MITOCHONDRIAL RIBOSOMAL PROTEIN L24"/>
    <property type="match status" value="1"/>
</dbReference>
<comment type="function">
    <text evidence="1 10">One of two assembly initiator proteins, it binds directly to the 5'-end of the 23S rRNA, where it nucleates assembly of the 50S subunit.</text>
</comment>
<evidence type="ECO:0000313" key="17">
    <source>
        <dbReference type="EMBL" id="SES72034.1"/>
    </source>
</evidence>
<dbReference type="OrthoDB" id="9807419at2"/>
<dbReference type="Proteomes" id="UP000198945">
    <property type="component" value="Unassembled WGS sequence"/>
</dbReference>
<comment type="similarity">
    <text evidence="2 10 11">Belongs to the universal ribosomal protein uL24 family.</text>
</comment>
<dbReference type="InterPro" id="IPR041988">
    <property type="entry name" value="Ribosomal_uL24_KOW"/>
</dbReference>
<evidence type="ECO:0000256" key="6">
    <source>
        <dbReference type="ARBA" id="ARBA00022980"/>
    </source>
</evidence>
<reference evidence="18 25" key="4">
    <citation type="submission" date="2019-03" db="EMBL/GenBank/DDBJ databases">
        <title>Deep subsurface shale carbon reservoir microbial communities from Ohio and West Virginia, USA.</title>
        <authorList>
            <person name="Wrighton K."/>
        </authorList>
    </citation>
    <scope>NUCLEOTIDE SEQUENCE [LARGE SCALE GENOMIC DNA]</scope>
    <source>
        <strain evidence="18 25">UTICA-S4D12</strain>
    </source>
</reference>
<evidence type="ECO:0000313" key="23">
    <source>
        <dbReference type="Proteomes" id="UP000247389"/>
    </source>
</evidence>
<dbReference type="InterPro" id="IPR057264">
    <property type="entry name" value="Ribosomal_uL24_C"/>
</dbReference>
<dbReference type="CDD" id="cd06089">
    <property type="entry name" value="KOW_RPL26"/>
    <property type="match status" value="1"/>
</dbReference>
<reference evidence="20 22" key="2">
    <citation type="submission" date="2016-10" db="EMBL/GenBank/DDBJ databases">
        <authorList>
            <person name="Varghese N."/>
            <person name="Submissions S."/>
        </authorList>
    </citation>
    <scope>NUCLEOTIDE SEQUENCE [LARGE SCALE GENOMIC DNA]</scope>
    <source>
        <strain evidence="14 26">WG10</strain>
        <strain evidence="15 22">WG2</strain>
        <strain evidence="17 20">WG5</strain>
    </source>
</reference>
<dbReference type="EMBL" id="QICM01000021">
    <property type="protein sequence ID" value="PXV63910.1"/>
    <property type="molecule type" value="Genomic_DNA"/>
</dbReference>
<evidence type="ECO:0000256" key="5">
    <source>
        <dbReference type="ARBA" id="ARBA00022884"/>
    </source>
</evidence>
<evidence type="ECO:0000256" key="2">
    <source>
        <dbReference type="ARBA" id="ARBA00010618"/>
    </source>
</evidence>
<dbReference type="Pfam" id="PF00467">
    <property type="entry name" value="KOW"/>
    <property type="match status" value="1"/>
</dbReference>
<evidence type="ECO:0000256" key="3">
    <source>
        <dbReference type="ARBA" id="ARBA00011838"/>
    </source>
</evidence>
<evidence type="ECO:0000313" key="22">
    <source>
        <dbReference type="Proteomes" id="UP000199519"/>
    </source>
</evidence>
<keyword evidence="5 10" id="KW-0694">RNA-binding</keyword>
<dbReference type="EMBL" id="FMYT01000016">
    <property type="protein sequence ID" value="SDC87307.1"/>
    <property type="molecule type" value="Genomic_DNA"/>
</dbReference>
<evidence type="ECO:0000256" key="8">
    <source>
        <dbReference type="ARBA" id="ARBA00035206"/>
    </source>
</evidence>
<evidence type="ECO:0000313" key="16">
    <source>
        <dbReference type="EMBL" id="SDI88649.1"/>
    </source>
</evidence>
<dbReference type="Proteomes" id="UP000247389">
    <property type="component" value="Unassembled WGS sequence"/>
</dbReference>
<feature type="domain" description="KOW" evidence="12">
    <location>
        <begin position="2"/>
        <end position="29"/>
    </location>
</feature>
<evidence type="ECO:0000313" key="15">
    <source>
        <dbReference type="EMBL" id="SDF01327.1"/>
    </source>
</evidence>
<dbReference type="GO" id="GO:1990904">
    <property type="term" value="C:ribonucleoprotein complex"/>
    <property type="evidence" value="ECO:0007669"/>
    <property type="project" value="UniProtKB-KW"/>
</dbReference>
<dbReference type="GO" id="GO:0005840">
    <property type="term" value="C:ribosome"/>
    <property type="evidence" value="ECO:0007669"/>
    <property type="project" value="UniProtKB-KW"/>
</dbReference>
<dbReference type="Proteomes" id="UP000199519">
    <property type="component" value="Unassembled WGS sequence"/>
</dbReference>
<evidence type="ECO:0000313" key="25">
    <source>
        <dbReference type="Proteomes" id="UP000295758"/>
    </source>
</evidence>
<dbReference type="PROSITE" id="PS01108">
    <property type="entry name" value="RIBOSOMAL_L24"/>
    <property type="match status" value="1"/>
</dbReference>
<dbReference type="HAMAP" id="MF_01326_B">
    <property type="entry name" value="Ribosomal_uL24_B"/>
    <property type="match status" value="1"/>
</dbReference>
<dbReference type="Gene3D" id="2.30.30.30">
    <property type="match status" value="1"/>
</dbReference>
<evidence type="ECO:0000256" key="4">
    <source>
        <dbReference type="ARBA" id="ARBA00022730"/>
    </source>
</evidence>
<evidence type="ECO:0000313" key="14">
    <source>
        <dbReference type="EMBL" id="SDC87307.1"/>
    </source>
</evidence>
<comment type="function">
    <text evidence="9 10">One of the proteins that surrounds the polypeptide exit tunnel on the outside of the subunit.</text>
</comment>
<evidence type="ECO:0000256" key="11">
    <source>
        <dbReference type="RuleBase" id="RU003477"/>
    </source>
</evidence>
<dbReference type="EMBL" id="FOHG01000004">
    <property type="protein sequence ID" value="SES72034.1"/>
    <property type="molecule type" value="Genomic_DNA"/>
</dbReference>
<dbReference type="EMBL" id="FNBJ01000005">
    <property type="protein sequence ID" value="SDF01327.1"/>
    <property type="molecule type" value="Genomic_DNA"/>
</dbReference>
<accession>A0A1G6Q6N7</accession>
<keyword evidence="4 10" id="KW-0699">rRNA-binding</keyword>
<evidence type="ECO:0000313" key="20">
    <source>
        <dbReference type="Proteomes" id="UP000198612"/>
    </source>
</evidence>
<evidence type="ECO:0000256" key="10">
    <source>
        <dbReference type="HAMAP-Rule" id="MF_01326"/>
    </source>
</evidence>
<dbReference type="InterPro" id="IPR008991">
    <property type="entry name" value="Translation_prot_SH3-like_sf"/>
</dbReference>
<dbReference type="Pfam" id="PF17136">
    <property type="entry name" value="ribosomal_L24"/>
    <property type="match status" value="1"/>
</dbReference>
<dbReference type="STRING" id="54121.SAMN04515653_10114"/>
<dbReference type="Proteomes" id="UP000295758">
    <property type="component" value="Unassembled WGS sequence"/>
</dbReference>
<evidence type="ECO:0000256" key="9">
    <source>
        <dbReference type="ARBA" id="ARBA00058688"/>
    </source>
</evidence>
<dbReference type="GO" id="GO:0003735">
    <property type="term" value="F:structural constituent of ribosome"/>
    <property type="evidence" value="ECO:0007669"/>
    <property type="project" value="InterPro"/>
</dbReference>
<evidence type="ECO:0000313" key="21">
    <source>
        <dbReference type="Proteomes" id="UP000198945"/>
    </source>
</evidence>
<evidence type="ECO:0000313" key="26">
    <source>
        <dbReference type="Proteomes" id="UP000324896"/>
    </source>
</evidence>
<organism evidence="14 26">
    <name type="scientific">Halanaerobium congolense</name>
    <dbReference type="NCBI Taxonomy" id="54121"/>
    <lineage>
        <taxon>Bacteria</taxon>
        <taxon>Bacillati</taxon>
        <taxon>Bacillota</taxon>
        <taxon>Clostridia</taxon>
        <taxon>Halanaerobiales</taxon>
        <taxon>Halanaerobiaceae</taxon>
        <taxon>Halanaerobium</taxon>
    </lineage>
</organism>
<dbReference type="SUPFAM" id="SSF50104">
    <property type="entry name" value="Translation proteins SH3-like domain"/>
    <property type="match status" value="1"/>
</dbReference>
<dbReference type="RefSeq" id="WP_073159833.1">
    <property type="nucleotide sequence ID" value="NZ_FMYT01000016.1"/>
</dbReference>
<sequence>MRIKKGDTVEVISGKDKGKRGEILKVIPKKDRVIVEGVNIVHRHVSPTQDMPQGGIIENEAAIHASNVQLVCPRCDEKTRVGTERLEDGTKVRKCKRCDEVVDK</sequence>
<evidence type="ECO:0000313" key="13">
    <source>
        <dbReference type="EMBL" id="PXV63910.1"/>
    </source>
</evidence>
<evidence type="ECO:0000256" key="1">
    <source>
        <dbReference type="ARBA" id="ARBA00004072"/>
    </source>
</evidence>
<dbReference type="InterPro" id="IPR014722">
    <property type="entry name" value="Rib_uL2_dom2"/>
</dbReference>
<dbReference type="FunFam" id="2.30.30.30:FF:000004">
    <property type="entry name" value="50S ribosomal protein L24"/>
    <property type="match status" value="1"/>
</dbReference>
<evidence type="ECO:0000259" key="12">
    <source>
        <dbReference type="SMART" id="SM00739"/>
    </source>
</evidence>
<gene>
    <name evidence="10" type="primary">rplX</name>
    <name evidence="18" type="ORF">BY453_11037</name>
    <name evidence="19" type="ORF">C7954_11723</name>
    <name evidence="13" type="ORF">C8C78_12137</name>
    <name evidence="14" type="ORF">SAMN04488597_11671</name>
    <name evidence="15" type="ORF">SAMN04488598_10514</name>
    <name evidence="17" type="ORF">SAMN04515652_10445</name>
    <name evidence="16" type="ORF">SAMN04515654_11854</name>
</gene>
<dbReference type="Proteomes" id="UP000198612">
    <property type="component" value="Unassembled WGS sequence"/>
</dbReference>
<dbReference type="GO" id="GO:0006412">
    <property type="term" value="P:translation"/>
    <property type="evidence" value="ECO:0007669"/>
    <property type="project" value="UniProtKB-UniRule"/>
</dbReference>
<protein>
    <recommendedName>
        <fullName evidence="8 10">Large ribosomal subunit protein uL24</fullName>
    </recommendedName>
</protein>
<dbReference type="EMBL" id="SOEF01000017">
    <property type="protein sequence ID" value="TDX43052.1"/>
    <property type="molecule type" value="Genomic_DNA"/>
</dbReference>
<reference evidence="16 21" key="1">
    <citation type="submission" date="2016-10" db="EMBL/GenBank/DDBJ databases">
        <authorList>
            <person name="de Groot N.N."/>
        </authorList>
    </citation>
    <scope>NUCLEOTIDE SEQUENCE [LARGE SCALE GENOMIC DNA]</scope>
    <source>
        <strain evidence="16 21">WG7</strain>
    </source>
</reference>
<reference evidence="13 23" key="3">
    <citation type="submission" date="2018-04" db="EMBL/GenBank/DDBJ databases">
        <title>Subsurface microbial communities from deep shales in Ohio and West Virginia, USA.</title>
        <authorList>
            <person name="Wrighton K."/>
        </authorList>
    </citation>
    <scope>NUCLEOTIDE SEQUENCE [LARGE SCALE GENOMIC DNA]</scope>
    <source>
        <strain evidence="19 24">DSMZ 11287</strain>
        <strain evidence="13 23">MSL28</strain>
    </source>
</reference>
<proteinExistence type="inferred from homology"/>
<keyword evidence="7 10" id="KW-0687">Ribonucleoprotein</keyword>
<dbReference type="AlphaFoldDB" id="A0A1G6Q6N7"/>
<evidence type="ECO:0000313" key="18">
    <source>
        <dbReference type="EMBL" id="TDS31636.1"/>
    </source>
</evidence>
<dbReference type="EMBL" id="FNEH01000018">
    <property type="protein sequence ID" value="SDI88649.1"/>
    <property type="molecule type" value="Genomic_DNA"/>
</dbReference>
<evidence type="ECO:0000313" key="24">
    <source>
        <dbReference type="Proteomes" id="UP000295472"/>
    </source>
</evidence>
<dbReference type="NCBIfam" id="TIGR01079">
    <property type="entry name" value="rplX_bact"/>
    <property type="match status" value="1"/>
</dbReference>
<evidence type="ECO:0000256" key="7">
    <source>
        <dbReference type="ARBA" id="ARBA00023274"/>
    </source>
</evidence>
<keyword evidence="22" id="KW-1185">Reference proteome</keyword>
<dbReference type="Proteomes" id="UP000295472">
    <property type="component" value="Unassembled WGS sequence"/>
</dbReference>